<keyword evidence="6 13" id="KW-0479">Metal-binding</keyword>
<evidence type="ECO:0000256" key="5">
    <source>
        <dbReference type="ARBA" id="ARBA00022617"/>
    </source>
</evidence>
<dbReference type="SMR" id="A0A9P0F7X4"/>
<comment type="similarity">
    <text evidence="3 13">Belongs to the cytochrome c oxidase subunit 5A family.</text>
</comment>
<keyword evidence="10 13" id="KW-0496">Mitochondrion</keyword>
<keyword evidence="11 13" id="KW-0472">Membrane</keyword>
<dbReference type="GO" id="GO:0046872">
    <property type="term" value="F:metal ion binding"/>
    <property type="evidence" value="ECO:0007669"/>
    <property type="project" value="UniProtKB-UniRule"/>
</dbReference>
<dbReference type="GO" id="GO:0045277">
    <property type="term" value="C:respiratory chain complex IV"/>
    <property type="evidence" value="ECO:0007669"/>
    <property type="project" value="UniProtKB-UniRule"/>
</dbReference>
<dbReference type="KEGG" id="btab:109032090"/>
<dbReference type="GO" id="GO:0005743">
    <property type="term" value="C:mitochondrial inner membrane"/>
    <property type="evidence" value="ECO:0007669"/>
    <property type="project" value="UniProtKB-SubCell"/>
</dbReference>
<keyword evidence="7 13" id="KW-0999">Mitochondrion inner membrane</keyword>
<dbReference type="AlphaFoldDB" id="A0A9P0F7X4"/>
<comment type="subcellular location">
    <subcellularLocation>
        <location evidence="1 13">Mitochondrion inner membrane</location>
        <topology evidence="1 13">Peripheral membrane protein</topology>
        <orientation evidence="1 13">Matrix side</orientation>
    </subcellularLocation>
</comment>
<evidence type="ECO:0000256" key="6">
    <source>
        <dbReference type="ARBA" id="ARBA00022723"/>
    </source>
</evidence>
<dbReference type="SUPFAM" id="SSF48479">
    <property type="entry name" value="Cytochrome c oxidase subunit E"/>
    <property type="match status" value="1"/>
</dbReference>
<dbReference type="Gene3D" id="1.25.40.40">
    <property type="entry name" value="Cytochrome c oxidase, subunit Va/VI"/>
    <property type="match status" value="1"/>
</dbReference>
<comment type="function">
    <text evidence="13">Component of the cytochrome c oxidase, the last enzyme in the mitochondrial electron transport chain which drives oxidative phosphorylation. The respiratory chain contains 3 multisubunit complexes succinate dehydrogenase (complex II, CII), ubiquinol-cytochrome c oxidoreductase (cytochrome b-c1 complex, complex III, CIII) and cytochrome c oxidase (complex IV, CIV), that cooperate to transfer electrons derived from NADH and succinate to molecular oxygen, creating an electrochemical gradient over the inner membrane that drives transmembrane transport and the ATP synthase. Cytochrome c oxidase is the component of the respiratory chain that catalyzes the reduction of oxygen to water. Electrons originating from reduced cytochrome c in the intermembrane space (IMS) are transferred via the dinuclear copper A center (CU(A)) of subunit 2 and heme A of subunit 1 to the active site in subunit 1, a binuclear center (BNC) formed by heme A3 and copper B (CU(B)). The BNC reduces molecular oxygen to 2 water molecules using 4 electrons from cytochrome c in the IMS and 4 protons from the mitochondrial matrix.</text>
</comment>
<dbReference type="OrthoDB" id="5778907at2759"/>
<evidence type="ECO:0000256" key="2">
    <source>
        <dbReference type="ARBA" id="ARBA00004673"/>
    </source>
</evidence>
<evidence type="ECO:0000256" key="8">
    <source>
        <dbReference type="ARBA" id="ARBA00022946"/>
    </source>
</evidence>
<accession>A0A9P0F7X4</accession>
<organism evidence="14 15">
    <name type="scientific">Bemisia tabaci</name>
    <name type="common">Sweetpotato whitefly</name>
    <name type="synonym">Aleurodes tabaci</name>
    <dbReference type="NCBI Taxonomy" id="7038"/>
    <lineage>
        <taxon>Eukaryota</taxon>
        <taxon>Metazoa</taxon>
        <taxon>Ecdysozoa</taxon>
        <taxon>Arthropoda</taxon>
        <taxon>Hexapoda</taxon>
        <taxon>Insecta</taxon>
        <taxon>Pterygota</taxon>
        <taxon>Neoptera</taxon>
        <taxon>Paraneoptera</taxon>
        <taxon>Hemiptera</taxon>
        <taxon>Sternorrhyncha</taxon>
        <taxon>Aleyrodoidea</taxon>
        <taxon>Aleyrodidae</taxon>
        <taxon>Aleyrodinae</taxon>
        <taxon>Bemisia</taxon>
    </lineage>
</organism>
<comment type="subunit">
    <text evidence="13">Component of the cytochrome c oxidase (complex IV, CIV), a multisubunit enzyme composed of a catalytic core of 3 subunits and several supernumerary subunits. The complex exists as a monomer or a dimer and forms supercomplexes (SCs) in the inner mitochondrial membrane with ubiquinol-cytochrome c oxidoreductase (cytochrome b-c1 complex, complex III, CIII).</text>
</comment>
<name>A0A9P0F7X4_BEMTA</name>
<comment type="pathway">
    <text evidence="2 13">Energy metabolism; oxidative phosphorylation.</text>
</comment>
<evidence type="ECO:0000256" key="12">
    <source>
        <dbReference type="ARBA" id="ARBA00031049"/>
    </source>
</evidence>
<dbReference type="InterPro" id="IPR003204">
    <property type="entry name" value="Cyt_c_oxidase_su5A/6"/>
</dbReference>
<keyword evidence="15" id="KW-1185">Reference proteome</keyword>
<evidence type="ECO:0000256" key="13">
    <source>
        <dbReference type="RuleBase" id="RU368103"/>
    </source>
</evidence>
<dbReference type="PANTHER" id="PTHR14200:SF11">
    <property type="entry name" value="CYTOCHROME C OXIDASE SUBUNIT 5A, MITOCHONDRIAL"/>
    <property type="match status" value="1"/>
</dbReference>
<dbReference type="PANTHER" id="PTHR14200">
    <property type="entry name" value="CYTOCHROME C OXIDASE POLYPEPTIDE"/>
    <property type="match status" value="1"/>
</dbReference>
<evidence type="ECO:0000256" key="11">
    <source>
        <dbReference type="ARBA" id="ARBA00023136"/>
    </source>
</evidence>
<dbReference type="EMBL" id="OU963868">
    <property type="protein sequence ID" value="CAH0393438.1"/>
    <property type="molecule type" value="Genomic_DNA"/>
</dbReference>
<gene>
    <name evidence="14" type="ORF">BEMITA_LOCUS11841</name>
</gene>
<evidence type="ECO:0000256" key="10">
    <source>
        <dbReference type="ARBA" id="ARBA00023128"/>
    </source>
</evidence>
<proteinExistence type="inferred from homology"/>
<dbReference type="CDD" id="cd00923">
    <property type="entry name" value="Cyt_c_Oxidase_Va"/>
    <property type="match status" value="1"/>
</dbReference>
<dbReference type="Pfam" id="PF02284">
    <property type="entry name" value="COX5A"/>
    <property type="match status" value="1"/>
</dbReference>
<dbReference type="InterPro" id="IPR036545">
    <property type="entry name" value="Cyt_c_oxidase_su5A/6_sf"/>
</dbReference>
<keyword evidence="9 13" id="KW-0408">Iron</keyword>
<evidence type="ECO:0000256" key="1">
    <source>
        <dbReference type="ARBA" id="ARBA00004443"/>
    </source>
</evidence>
<keyword evidence="5 13" id="KW-0349">Heme</keyword>
<evidence type="ECO:0000256" key="9">
    <source>
        <dbReference type="ARBA" id="ARBA00023004"/>
    </source>
</evidence>
<keyword evidence="8 13" id="KW-0809">Transit peptide</keyword>
<evidence type="ECO:0000256" key="4">
    <source>
        <dbReference type="ARBA" id="ARBA00021968"/>
    </source>
</evidence>
<evidence type="ECO:0000313" key="15">
    <source>
        <dbReference type="Proteomes" id="UP001152759"/>
    </source>
</evidence>
<dbReference type="Proteomes" id="UP001152759">
    <property type="component" value="Chromosome 7"/>
</dbReference>
<protein>
    <recommendedName>
        <fullName evidence="4 13">Cytochrome c oxidase subunit 5A, mitochondrial</fullName>
    </recommendedName>
    <alternativeName>
        <fullName evidence="12 13">Cytochrome c oxidase polypeptide Va</fullName>
    </alternativeName>
</protein>
<evidence type="ECO:0000256" key="7">
    <source>
        <dbReference type="ARBA" id="ARBA00022792"/>
    </source>
</evidence>
<evidence type="ECO:0000256" key="3">
    <source>
        <dbReference type="ARBA" id="ARBA00007972"/>
    </source>
</evidence>
<reference evidence="14" key="1">
    <citation type="submission" date="2021-12" db="EMBL/GenBank/DDBJ databases">
        <authorList>
            <person name="King R."/>
        </authorList>
    </citation>
    <scope>NUCLEOTIDE SEQUENCE</scope>
</reference>
<sequence>MFRQVIFRAARSAYVARNSTPTLCNRSPLSTSARLSSKKEETDEEFDSRYVAFFNHPDIDGWQIRRGLTDLHAHDLVPDPVILIAVLKACRRVNDIALAIRCLEATRVKCGRFEKTIWPYVVQEITPTLKELGIPLPAELGYDKPELALRDVFDM</sequence>
<dbReference type="GO" id="GO:0006123">
    <property type="term" value="P:mitochondrial electron transport, cytochrome c to oxygen"/>
    <property type="evidence" value="ECO:0007669"/>
    <property type="project" value="UniProtKB-UniRule"/>
</dbReference>
<evidence type="ECO:0000313" key="14">
    <source>
        <dbReference type="EMBL" id="CAH0393438.1"/>
    </source>
</evidence>